<keyword evidence="3" id="KW-1185">Reference proteome</keyword>
<dbReference type="Gene3D" id="3.20.20.140">
    <property type="entry name" value="Metal-dependent hydrolases"/>
    <property type="match status" value="1"/>
</dbReference>
<keyword evidence="1" id="KW-0540">Nuclease</keyword>
<evidence type="ECO:0000256" key="1">
    <source>
        <dbReference type="ARBA" id="ARBA00022722"/>
    </source>
</evidence>
<accession>A0A836HYP1</accession>
<dbReference type="PANTHER" id="PTHR10060:SF14">
    <property type="entry name" value="RELATED DEOXYRIBONUCLEASE, PUTATIVE-RELATED"/>
    <property type="match status" value="1"/>
</dbReference>
<organism evidence="2 3">
    <name type="scientific">Porcisia hertigi</name>
    <dbReference type="NCBI Taxonomy" id="2761500"/>
    <lineage>
        <taxon>Eukaryota</taxon>
        <taxon>Discoba</taxon>
        <taxon>Euglenozoa</taxon>
        <taxon>Kinetoplastea</taxon>
        <taxon>Metakinetoplastina</taxon>
        <taxon>Trypanosomatida</taxon>
        <taxon>Trypanosomatidae</taxon>
        <taxon>Leishmaniinae</taxon>
        <taxon>Porcisia</taxon>
    </lineage>
</organism>
<dbReference type="EMBL" id="JAFJZO010000027">
    <property type="protein sequence ID" value="KAG5501451.1"/>
    <property type="molecule type" value="Genomic_DNA"/>
</dbReference>
<dbReference type="InterPro" id="IPR050891">
    <property type="entry name" value="TatD-type_Hydrolase"/>
</dbReference>
<dbReference type="RefSeq" id="XP_067756074.1">
    <property type="nucleotide sequence ID" value="XM_067899284.1"/>
</dbReference>
<sequence length="385" mass="42840">MSAPVPMRATPYLVDVAANLTDCVFRGVDWKGNRLHDDDFDCVLARAQERNVQQIIVTGTSLAQSVKAIALCRRYPDRRLLCTVGVHPAHCSEFLRPLDHNEVQRVADSDISMVMAHHEGPTMGTTAEQEEAWAQERLDYLVNLVDKNRDVVVAVGEIGLDYAELNCCPREVQEKYFARQLTAFASLRLPFLFHSRECGMGFASQLKDTWARIASATATATDTDTARAEADHPSSSSPVLSTELRGVVHSFSGSLEEQKTLLSMGLYLSVNCSAFRDASLAKQATSIPLDRLMLETDAPWCDVRPKDYGAQFVRTVFKTIKRRKPFEMGACLERRNEPCHLVHVIEEYLGSVKVSATGPDDPLSRIDEAALIAAVYDNCTRLFQL</sequence>
<dbReference type="Proteomes" id="UP000674318">
    <property type="component" value="Unassembled WGS sequence"/>
</dbReference>
<dbReference type="GO" id="GO:0005829">
    <property type="term" value="C:cytosol"/>
    <property type="evidence" value="ECO:0007669"/>
    <property type="project" value="TreeGrafter"/>
</dbReference>
<evidence type="ECO:0000313" key="3">
    <source>
        <dbReference type="Proteomes" id="UP000674318"/>
    </source>
</evidence>
<name>A0A836HYP1_9TRYP</name>
<dbReference type="AlphaFoldDB" id="A0A836HYP1"/>
<proteinExistence type="predicted"/>
<dbReference type="Pfam" id="PF01026">
    <property type="entry name" value="TatD_DNase"/>
    <property type="match status" value="1"/>
</dbReference>
<dbReference type="GeneID" id="94289361"/>
<dbReference type="InterPro" id="IPR001130">
    <property type="entry name" value="TatD-like"/>
</dbReference>
<dbReference type="PANTHER" id="PTHR10060">
    <property type="entry name" value="TATD FAMILY DEOXYRIBONUCLEASE"/>
    <property type="match status" value="1"/>
</dbReference>
<dbReference type="KEGG" id="phet:94289361"/>
<dbReference type="InterPro" id="IPR032466">
    <property type="entry name" value="Metal_Hydrolase"/>
</dbReference>
<keyword evidence="1" id="KW-0378">Hydrolase</keyword>
<gene>
    <name evidence="2" type="ORF">JKF63_03280</name>
</gene>
<dbReference type="CDD" id="cd01310">
    <property type="entry name" value="TatD_DNAse"/>
    <property type="match status" value="1"/>
</dbReference>
<protein>
    <submittedName>
        <fullName evidence="2">Uncharacterized protein</fullName>
    </submittedName>
</protein>
<evidence type="ECO:0000313" key="2">
    <source>
        <dbReference type="EMBL" id="KAG5501451.1"/>
    </source>
</evidence>
<reference evidence="2 3" key="1">
    <citation type="submission" date="2021-02" db="EMBL/GenBank/DDBJ databases">
        <title>Porcisia hertigi Genome sequencing and assembly.</title>
        <authorList>
            <person name="Almutairi H."/>
            <person name="Gatherer D."/>
        </authorList>
    </citation>
    <scope>NUCLEOTIDE SEQUENCE [LARGE SCALE GENOMIC DNA]</scope>
    <source>
        <strain evidence="2 3">C119</strain>
    </source>
</reference>
<dbReference type="SUPFAM" id="SSF51556">
    <property type="entry name" value="Metallo-dependent hydrolases"/>
    <property type="match status" value="1"/>
</dbReference>
<comment type="caution">
    <text evidence="2">The sequence shown here is derived from an EMBL/GenBank/DDBJ whole genome shotgun (WGS) entry which is preliminary data.</text>
</comment>
<dbReference type="FunFam" id="3.20.20.140:FF:000151">
    <property type="entry name" value="TatD related DNase, putative"/>
    <property type="match status" value="1"/>
</dbReference>
<dbReference type="GO" id="GO:0008296">
    <property type="term" value="F:3'-5'-DNA exonuclease activity"/>
    <property type="evidence" value="ECO:0007669"/>
    <property type="project" value="TreeGrafter"/>
</dbReference>
<dbReference type="OrthoDB" id="6079689at2759"/>